<dbReference type="AlphaFoldDB" id="A0A7C8M151"/>
<reference evidence="2 3" key="1">
    <citation type="submission" date="2020-01" db="EMBL/GenBank/DDBJ databases">
        <authorList>
            <consortium name="DOE Joint Genome Institute"/>
            <person name="Haridas S."/>
            <person name="Albert R."/>
            <person name="Binder M."/>
            <person name="Bloem J."/>
            <person name="Labutti K."/>
            <person name="Salamov A."/>
            <person name="Andreopoulos B."/>
            <person name="Baker S.E."/>
            <person name="Barry K."/>
            <person name="Bills G."/>
            <person name="Bluhm B.H."/>
            <person name="Cannon C."/>
            <person name="Castanera R."/>
            <person name="Culley D.E."/>
            <person name="Daum C."/>
            <person name="Ezra D."/>
            <person name="Gonzalez J.B."/>
            <person name="Henrissat B."/>
            <person name="Kuo A."/>
            <person name="Liang C."/>
            <person name="Lipzen A."/>
            <person name="Lutzoni F."/>
            <person name="Magnuson J."/>
            <person name="Mondo S."/>
            <person name="Nolan M."/>
            <person name="Ohm R."/>
            <person name="Pangilinan J."/>
            <person name="Park H.-J.H."/>
            <person name="Ramirez L."/>
            <person name="Alfaro M."/>
            <person name="Sun H."/>
            <person name="Tritt A."/>
            <person name="Yoshinaga Y."/>
            <person name="Zwiers L.-H.L."/>
            <person name="Turgeon B.G."/>
            <person name="Goodwin S.B."/>
            <person name="Spatafora J.W."/>
            <person name="Crous P.W."/>
            <person name="Grigoriev I.V."/>
        </authorList>
    </citation>
    <scope>NUCLEOTIDE SEQUENCE [LARGE SCALE GENOMIC DNA]</scope>
    <source>
        <strain evidence="2 3">CBS 611.86</strain>
    </source>
</reference>
<evidence type="ECO:0000256" key="1">
    <source>
        <dbReference type="SAM" id="MobiDB-lite"/>
    </source>
</evidence>
<organism evidence="2 3">
    <name type="scientific">Massariosphaeria phaeospora</name>
    <dbReference type="NCBI Taxonomy" id="100035"/>
    <lineage>
        <taxon>Eukaryota</taxon>
        <taxon>Fungi</taxon>
        <taxon>Dikarya</taxon>
        <taxon>Ascomycota</taxon>
        <taxon>Pezizomycotina</taxon>
        <taxon>Dothideomycetes</taxon>
        <taxon>Pleosporomycetidae</taxon>
        <taxon>Pleosporales</taxon>
        <taxon>Pleosporales incertae sedis</taxon>
        <taxon>Massariosphaeria</taxon>
    </lineage>
</organism>
<protein>
    <submittedName>
        <fullName evidence="2">Uncharacterized protein</fullName>
    </submittedName>
</protein>
<feature type="region of interest" description="Disordered" evidence="1">
    <location>
        <begin position="123"/>
        <end position="195"/>
    </location>
</feature>
<gene>
    <name evidence="2" type="ORF">BDV95DRAFT_612543</name>
</gene>
<feature type="compositionally biased region" description="Basic and acidic residues" evidence="1">
    <location>
        <begin position="260"/>
        <end position="285"/>
    </location>
</feature>
<feature type="region of interest" description="Disordered" evidence="1">
    <location>
        <begin position="242"/>
        <end position="351"/>
    </location>
</feature>
<feature type="compositionally biased region" description="Basic and acidic residues" evidence="1">
    <location>
        <begin position="325"/>
        <end position="334"/>
    </location>
</feature>
<comment type="caution">
    <text evidence="2">The sequence shown here is derived from an EMBL/GenBank/DDBJ whole genome shotgun (WGS) entry which is preliminary data.</text>
</comment>
<feature type="compositionally biased region" description="Polar residues" evidence="1">
    <location>
        <begin position="148"/>
        <end position="157"/>
    </location>
</feature>
<feature type="compositionally biased region" description="Basic residues" evidence="1">
    <location>
        <begin position="335"/>
        <end position="351"/>
    </location>
</feature>
<name>A0A7C8M151_9PLEO</name>
<keyword evidence="3" id="KW-1185">Reference proteome</keyword>
<accession>A0A7C8M151</accession>
<proteinExistence type="predicted"/>
<feature type="region of interest" description="Disordered" evidence="1">
    <location>
        <begin position="1"/>
        <end position="31"/>
    </location>
</feature>
<feature type="compositionally biased region" description="Low complexity" evidence="1">
    <location>
        <begin position="296"/>
        <end position="307"/>
    </location>
</feature>
<dbReference type="Proteomes" id="UP000481861">
    <property type="component" value="Unassembled WGS sequence"/>
</dbReference>
<sequence length="357" mass="39709">MTERAPETSLDELFSAPESELSSGSKCEDEEAVSRNTMINGLSRETAMIFNGISNMTLRSETNTDLLNGKVTGSMKENSSMTDSKQNYTFANDTKQEKVEDPDDVSQFPLRRKGATQYENEVLNNGNSWHDPYKTANTHDPAAVDQGDSPNHSSSMVPLQPIPRPEMNRGRLGLEESSVGSSRTPSDPEEFDRRAVAKRAAAYAALECGPVRGYSPAESYRRAISSTLSPRRSDAEDVYLPPYEGMEIGPYSRSNTENRYSGDAHVEGSYNRSDDTSSRYSKDPQIEAQQTQDNISAAAQTESQQSQPDLQTGYNEGMYVTKLDGPTHVHEVRSPRPRGVLKKKSKGEKRRTRFFCF</sequence>
<dbReference type="EMBL" id="JAADJZ010000032">
    <property type="protein sequence ID" value="KAF2865676.1"/>
    <property type="molecule type" value="Genomic_DNA"/>
</dbReference>
<evidence type="ECO:0000313" key="3">
    <source>
        <dbReference type="Proteomes" id="UP000481861"/>
    </source>
</evidence>
<evidence type="ECO:0000313" key="2">
    <source>
        <dbReference type="EMBL" id="KAF2865676.1"/>
    </source>
</evidence>